<dbReference type="PANTHER" id="PTHR38440:SF1">
    <property type="entry name" value="UPF0398 PROTEIN SPR0331"/>
    <property type="match status" value="1"/>
</dbReference>
<dbReference type="Pfam" id="PF06908">
    <property type="entry name" value="YpsA"/>
    <property type="match status" value="1"/>
</dbReference>
<protein>
    <submittedName>
        <fullName evidence="1">DUF1273 family protein</fullName>
    </submittedName>
</protein>
<accession>A0A6P1MHZ9</accession>
<dbReference type="PANTHER" id="PTHR38440">
    <property type="entry name" value="UPF0398 PROTEIN YPSA"/>
    <property type="match status" value="1"/>
</dbReference>
<dbReference type="AlphaFoldDB" id="A0A6P1MHZ9"/>
<proteinExistence type="predicted"/>
<dbReference type="EMBL" id="CP047591">
    <property type="protein sequence ID" value="QHI71618.1"/>
    <property type="molecule type" value="Genomic_DNA"/>
</dbReference>
<reference evidence="1 2" key="1">
    <citation type="submission" date="2020-01" db="EMBL/GenBank/DDBJ databases">
        <title>Genomic analysis of Aminipila sp. CBA3637.</title>
        <authorList>
            <person name="Kim Y.B."/>
            <person name="Roh S.W."/>
        </authorList>
    </citation>
    <scope>NUCLEOTIDE SEQUENCE [LARGE SCALE GENOMIC DNA]</scope>
    <source>
        <strain evidence="1 2">CBA3637</strain>
    </source>
</reference>
<evidence type="ECO:0000313" key="1">
    <source>
        <dbReference type="EMBL" id="QHI71618.1"/>
    </source>
</evidence>
<dbReference type="InterPro" id="IPR010697">
    <property type="entry name" value="YspA"/>
</dbReference>
<gene>
    <name evidence="1" type="ORF">Ami3637_03785</name>
</gene>
<organism evidence="1 2">
    <name type="scientific">Aminipila terrae</name>
    <dbReference type="NCBI Taxonomy" id="2697030"/>
    <lineage>
        <taxon>Bacteria</taxon>
        <taxon>Bacillati</taxon>
        <taxon>Bacillota</taxon>
        <taxon>Clostridia</taxon>
        <taxon>Peptostreptococcales</taxon>
        <taxon>Anaerovoracaceae</taxon>
        <taxon>Aminipila</taxon>
    </lineage>
</organism>
<keyword evidence="2" id="KW-1185">Reference proteome</keyword>
<dbReference type="KEGG" id="amic:Ami3637_03785"/>
<dbReference type="Gene3D" id="3.40.50.450">
    <property type="match status" value="1"/>
</dbReference>
<dbReference type="SUPFAM" id="SSF102405">
    <property type="entry name" value="MCP/YpsA-like"/>
    <property type="match status" value="1"/>
</dbReference>
<evidence type="ECO:0000313" key="2">
    <source>
        <dbReference type="Proteomes" id="UP000463883"/>
    </source>
</evidence>
<dbReference type="RefSeq" id="WP_162361392.1">
    <property type="nucleotide sequence ID" value="NZ_CP047591.1"/>
</dbReference>
<dbReference type="Proteomes" id="UP000463883">
    <property type="component" value="Chromosome"/>
</dbReference>
<sequence>MRRNNKSICFIGNCSSKLPENEIKLQELKLRMYKEINNAIENNVDTFYFGALYGFELMCANLVLLRKKVINMQNPKRVKLIAIVPYEEQARNWKEEDREMYYSTLSQCDSVILIDKQYKEDCLVERNKYMVDHSSRIICYYNSCRGDKAYLLDYAKRKKFKITNLD</sequence>
<name>A0A6P1MHZ9_9FIRM</name>